<feature type="transmembrane region" description="Helical" evidence="5">
    <location>
        <begin position="94"/>
        <end position="112"/>
    </location>
</feature>
<dbReference type="Gene3D" id="1.20.1250.20">
    <property type="entry name" value="MFS general substrate transporter like domains"/>
    <property type="match status" value="1"/>
</dbReference>
<dbReference type="InterPro" id="IPR020846">
    <property type="entry name" value="MFS_dom"/>
</dbReference>
<evidence type="ECO:0000259" key="6">
    <source>
        <dbReference type="PROSITE" id="PS50850"/>
    </source>
</evidence>
<evidence type="ECO:0000256" key="5">
    <source>
        <dbReference type="SAM" id="Phobius"/>
    </source>
</evidence>
<evidence type="ECO:0000256" key="3">
    <source>
        <dbReference type="ARBA" id="ARBA00022989"/>
    </source>
</evidence>
<keyword evidence="3 5" id="KW-1133">Transmembrane helix</keyword>
<dbReference type="EMBL" id="BSVB01000001">
    <property type="protein sequence ID" value="GMA94539.1"/>
    <property type="molecule type" value="Genomic_DNA"/>
</dbReference>
<feature type="transmembrane region" description="Helical" evidence="5">
    <location>
        <begin position="68"/>
        <end position="88"/>
    </location>
</feature>
<feature type="transmembrane region" description="Helical" evidence="5">
    <location>
        <begin position="29"/>
        <end position="47"/>
    </location>
</feature>
<sequence length="120" mass="12294">MIWVSLAVTGPLALLIVLATPGWGLAFAVAGMAAGELGQIVYAITSVSLRQRICPDRILSRVNATMRVAIMGLFPLGALLGGVLGEAIGARGTLLVAGAVVLIAPVLLVVGLPRTPERVE</sequence>
<dbReference type="SUPFAM" id="SSF103473">
    <property type="entry name" value="MFS general substrate transporter"/>
    <property type="match status" value="1"/>
</dbReference>
<keyword evidence="2 5" id="KW-0812">Transmembrane</keyword>
<feature type="domain" description="Major facilitator superfamily (MFS) profile" evidence="6">
    <location>
        <begin position="1"/>
        <end position="120"/>
    </location>
</feature>
<evidence type="ECO:0000256" key="2">
    <source>
        <dbReference type="ARBA" id="ARBA00022692"/>
    </source>
</evidence>
<accession>A0ABQ6K539</accession>
<dbReference type="RefSeq" id="WP_284253447.1">
    <property type="nucleotide sequence ID" value="NZ_BSVB01000001.1"/>
</dbReference>
<evidence type="ECO:0000256" key="4">
    <source>
        <dbReference type="ARBA" id="ARBA00023136"/>
    </source>
</evidence>
<name>A0ABQ6K539_9MICO</name>
<reference evidence="8" key="1">
    <citation type="journal article" date="2019" name="Int. J. Syst. Evol. Microbiol.">
        <title>The Global Catalogue of Microorganisms (GCM) 10K type strain sequencing project: providing services to taxonomists for standard genome sequencing and annotation.</title>
        <authorList>
            <consortium name="The Broad Institute Genomics Platform"/>
            <consortium name="The Broad Institute Genome Sequencing Center for Infectious Disease"/>
            <person name="Wu L."/>
            <person name="Ma J."/>
        </authorList>
    </citation>
    <scope>NUCLEOTIDE SEQUENCE [LARGE SCALE GENOMIC DNA]</scope>
    <source>
        <strain evidence="8">NBRC 108894</strain>
    </source>
</reference>
<keyword evidence="8" id="KW-1185">Reference proteome</keyword>
<gene>
    <name evidence="7" type="ORF">GCM10025881_13630</name>
</gene>
<comment type="caution">
    <text evidence="7">The sequence shown here is derived from an EMBL/GenBank/DDBJ whole genome shotgun (WGS) entry which is preliminary data.</text>
</comment>
<keyword evidence="4 5" id="KW-0472">Membrane</keyword>
<comment type="subcellular location">
    <subcellularLocation>
        <location evidence="1">Cell membrane</location>
        <topology evidence="1">Multi-pass membrane protein</topology>
    </subcellularLocation>
</comment>
<dbReference type="Proteomes" id="UP001157034">
    <property type="component" value="Unassembled WGS sequence"/>
</dbReference>
<evidence type="ECO:0000313" key="7">
    <source>
        <dbReference type="EMBL" id="GMA94539.1"/>
    </source>
</evidence>
<dbReference type="PROSITE" id="PS50850">
    <property type="entry name" value="MFS"/>
    <property type="match status" value="1"/>
</dbReference>
<proteinExistence type="predicted"/>
<evidence type="ECO:0000313" key="8">
    <source>
        <dbReference type="Proteomes" id="UP001157034"/>
    </source>
</evidence>
<protein>
    <recommendedName>
        <fullName evidence="6">Major facilitator superfamily (MFS) profile domain-containing protein</fullName>
    </recommendedName>
</protein>
<evidence type="ECO:0000256" key="1">
    <source>
        <dbReference type="ARBA" id="ARBA00004651"/>
    </source>
</evidence>
<dbReference type="InterPro" id="IPR036259">
    <property type="entry name" value="MFS_trans_sf"/>
</dbReference>
<organism evidence="7 8">
    <name type="scientific">Pseudolysinimonas kribbensis</name>
    <dbReference type="NCBI Taxonomy" id="433641"/>
    <lineage>
        <taxon>Bacteria</taxon>
        <taxon>Bacillati</taxon>
        <taxon>Actinomycetota</taxon>
        <taxon>Actinomycetes</taxon>
        <taxon>Micrococcales</taxon>
        <taxon>Microbacteriaceae</taxon>
        <taxon>Pseudolysinimonas</taxon>
    </lineage>
</organism>